<dbReference type="GO" id="GO:0004930">
    <property type="term" value="F:G protein-coupled receptor activity"/>
    <property type="evidence" value="ECO:0007669"/>
    <property type="project" value="UniProtKB-KW"/>
</dbReference>
<keyword evidence="7 12" id="KW-0297">G-protein coupled receptor</keyword>
<feature type="transmembrane region" description="Helical" evidence="13">
    <location>
        <begin position="160"/>
        <end position="186"/>
    </location>
</feature>
<keyword evidence="6 13" id="KW-1133">Transmembrane helix</keyword>
<evidence type="ECO:0000256" key="4">
    <source>
        <dbReference type="ARBA" id="ARBA00022606"/>
    </source>
</evidence>
<evidence type="ECO:0000256" key="5">
    <source>
        <dbReference type="ARBA" id="ARBA00022692"/>
    </source>
</evidence>
<keyword evidence="10 12" id="KW-0807">Transducer</keyword>
<evidence type="ECO:0000313" key="14">
    <source>
        <dbReference type="EMBL" id="KAG8543614.1"/>
    </source>
</evidence>
<keyword evidence="8 12" id="KW-0472">Membrane</keyword>
<organism evidence="14 15">
    <name type="scientific">Engystomops pustulosus</name>
    <name type="common">Tungara frog</name>
    <name type="synonym">Physalaemus pustulosus</name>
    <dbReference type="NCBI Taxonomy" id="76066"/>
    <lineage>
        <taxon>Eukaryota</taxon>
        <taxon>Metazoa</taxon>
        <taxon>Chordata</taxon>
        <taxon>Craniata</taxon>
        <taxon>Vertebrata</taxon>
        <taxon>Euteleostomi</taxon>
        <taxon>Amphibia</taxon>
        <taxon>Batrachia</taxon>
        <taxon>Anura</taxon>
        <taxon>Neobatrachia</taxon>
        <taxon>Hyloidea</taxon>
        <taxon>Leptodactylidae</taxon>
        <taxon>Leiuperinae</taxon>
        <taxon>Engystomops</taxon>
    </lineage>
</organism>
<name>A0AAV6Z8A9_ENGPU</name>
<feature type="transmembrane region" description="Helical" evidence="13">
    <location>
        <begin position="119"/>
        <end position="140"/>
    </location>
</feature>
<dbReference type="PANTHER" id="PTHR11394">
    <property type="entry name" value="TASTE RECEPTOR TYPE 2"/>
    <property type="match status" value="1"/>
</dbReference>
<dbReference type="InterPro" id="IPR007960">
    <property type="entry name" value="TAS2R"/>
</dbReference>
<evidence type="ECO:0000256" key="13">
    <source>
        <dbReference type="SAM" id="Phobius"/>
    </source>
</evidence>
<protein>
    <recommendedName>
        <fullName evidence="12">Taste receptor type 2</fullName>
    </recommendedName>
</protein>
<dbReference type="AlphaFoldDB" id="A0AAV6Z8A9"/>
<evidence type="ECO:0000256" key="11">
    <source>
        <dbReference type="RuleBase" id="RU004423"/>
    </source>
</evidence>
<evidence type="ECO:0000256" key="7">
    <source>
        <dbReference type="ARBA" id="ARBA00023040"/>
    </source>
</evidence>
<dbReference type="GO" id="GO:0033038">
    <property type="term" value="F:bitter taste receptor activity"/>
    <property type="evidence" value="ECO:0007669"/>
    <property type="project" value="InterPro"/>
</dbReference>
<evidence type="ECO:0000256" key="9">
    <source>
        <dbReference type="ARBA" id="ARBA00023170"/>
    </source>
</evidence>
<evidence type="ECO:0000256" key="8">
    <source>
        <dbReference type="ARBA" id="ARBA00023136"/>
    </source>
</evidence>
<evidence type="ECO:0000256" key="6">
    <source>
        <dbReference type="ARBA" id="ARBA00022989"/>
    </source>
</evidence>
<gene>
    <name evidence="14" type="ORF">GDO81_024185</name>
</gene>
<dbReference type="PANTHER" id="PTHR11394:SF47">
    <property type="entry name" value="TASTE RECEPTOR TYPE 2 MEMBER 40"/>
    <property type="match status" value="1"/>
</dbReference>
<keyword evidence="3 12" id="KW-0919">Taste</keyword>
<sequence>MDPFRTTLILTSYVALIVSLPGNIFIIVKNVLDLWKNRRLLLSDWLMLGFSFFSFLQVCNEGFVLYLDLYHLPSNIHVFMYLNMCTLWFSALLSLHFCLKIVQINHWLYICLQRRFPELFPWIIVGFLLGFLILNFYSTIDPKAECSSNTTSSVVSIRCSWLKLIFLTSCFLFTFLCSLSALTILISLMKHVRRIQDNTEGSGSPSIKAHIRAVRTVTTLLAASVCTSTMVPILVWSDGSWPFLCVILYLICYTLTSYFFIKGTKKLNETLSQILGRCY</sequence>
<evidence type="ECO:0000256" key="10">
    <source>
        <dbReference type="ARBA" id="ARBA00023224"/>
    </source>
</evidence>
<proteinExistence type="inferred from homology"/>
<comment type="subcellular location">
    <subcellularLocation>
        <location evidence="1 12">Membrane</location>
        <topology evidence="1 12">Multi-pass membrane protein</topology>
    </subcellularLocation>
</comment>
<dbReference type="Pfam" id="PF05296">
    <property type="entry name" value="TAS2R"/>
    <property type="match status" value="1"/>
</dbReference>
<dbReference type="GO" id="GO:0016020">
    <property type="term" value="C:membrane"/>
    <property type="evidence" value="ECO:0007669"/>
    <property type="project" value="UniProtKB-SubCell"/>
</dbReference>
<evidence type="ECO:0000313" key="15">
    <source>
        <dbReference type="Proteomes" id="UP000824782"/>
    </source>
</evidence>
<comment type="caution">
    <text evidence="14">The sequence shown here is derived from an EMBL/GenBank/DDBJ whole genome shotgun (WGS) entry which is preliminary data.</text>
</comment>
<evidence type="ECO:0000256" key="1">
    <source>
        <dbReference type="ARBA" id="ARBA00004141"/>
    </source>
</evidence>
<feature type="transmembrane region" description="Helical" evidence="13">
    <location>
        <begin position="78"/>
        <end position="99"/>
    </location>
</feature>
<dbReference type="Proteomes" id="UP000824782">
    <property type="component" value="Unassembled WGS sequence"/>
</dbReference>
<keyword evidence="4 12" id="KW-0716">Sensory transduction</keyword>
<dbReference type="EMBL" id="WNYA01003132">
    <property type="protein sequence ID" value="KAG8543614.1"/>
    <property type="molecule type" value="Genomic_DNA"/>
</dbReference>
<evidence type="ECO:0000256" key="12">
    <source>
        <dbReference type="RuleBase" id="RU004424"/>
    </source>
</evidence>
<accession>A0AAV6Z8A9</accession>
<comment type="similarity">
    <text evidence="2 11">Belongs to the G-protein coupled receptor T2R family.</text>
</comment>
<feature type="transmembrane region" description="Helical" evidence="13">
    <location>
        <begin position="241"/>
        <end position="261"/>
    </location>
</feature>
<evidence type="ECO:0000256" key="3">
    <source>
        <dbReference type="ARBA" id="ARBA00022480"/>
    </source>
</evidence>
<keyword evidence="9 12" id="KW-0675">Receptor</keyword>
<evidence type="ECO:0000256" key="2">
    <source>
        <dbReference type="ARBA" id="ARBA00007376"/>
    </source>
</evidence>
<keyword evidence="15" id="KW-1185">Reference proteome</keyword>
<reference evidence="14" key="1">
    <citation type="thesis" date="2020" institute="ProQuest LLC" country="789 East Eisenhower Parkway, Ann Arbor, MI, USA">
        <title>Comparative Genomics and Chromosome Evolution.</title>
        <authorList>
            <person name="Mudd A.B."/>
        </authorList>
    </citation>
    <scope>NUCLEOTIDE SEQUENCE</scope>
    <source>
        <strain evidence="14">237g6f4</strain>
        <tissue evidence="14">Blood</tissue>
    </source>
</reference>
<feature type="transmembrane region" description="Helical" evidence="13">
    <location>
        <begin position="40"/>
        <end position="58"/>
    </location>
</feature>
<feature type="transmembrane region" description="Helical" evidence="13">
    <location>
        <begin position="6"/>
        <end position="28"/>
    </location>
</feature>
<keyword evidence="5 12" id="KW-0812">Transmembrane</keyword>
<feature type="transmembrane region" description="Helical" evidence="13">
    <location>
        <begin position="213"/>
        <end position="235"/>
    </location>
</feature>